<sequence length="265" mass="27731">MDLQLKGKRVLVTGSSAGLGEATARLLAAEGAEVIVHGRNQERGAAVAESINQSGGKASYVLGDLSTDAGADAVAAGALAGGPVAILVNNAGAYQPRPWLQVSVNDWQDSYNVNVLAYVRMIHRLLPAMKTLGWGRVIQIGSSGGIEPFALQPDYLAATAARHNLTVSLARELKGTGITSNTVAPGPMLVENTRQMLLGMAGQFGWGNDWADIERNAVEQFVQNDVGRFGKPEEVAAAVAFLTSPLADYITGALLRVDGGHTKSV</sequence>
<dbReference type="InterPro" id="IPR036291">
    <property type="entry name" value="NAD(P)-bd_dom_sf"/>
</dbReference>
<dbReference type="OrthoDB" id="9804774at2"/>
<dbReference type="Proteomes" id="UP000321362">
    <property type="component" value="Chromosome"/>
</dbReference>
<evidence type="ECO:0000313" key="4">
    <source>
        <dbReference type="Proteomes" id="UP000321362"/>
    </source>
</evidence>
<accession>A0A5B8VVL4</accession>
<dbReference type="KEGG" id="mgk:FSB76_01295"/>
<dbReference type="PANTHER" id="PTHR42879:SF6">
    <property type="entry name" value="NADPH-DEPENDENT REDUCTASE BACG"/>
    <property type="match status" value="1"/>
</dbReference>
<protein>
    <submittedName>
        <fullName evidence="3">SDR family NAD(P)-dependent oxidoreductase</fullName>
    </submittedName>
</protein>
<dbReference type="PANTHER" id="PTHR42879">
    <property type="entry name" value="3-OXOACYL-(ACYL-CARRIER-PROTEIN) REDUCTASE"/>
    <property type="match status" value="1"/>
</dbReference>
<dbReference type="PRINTS" id="PR00081">
    <property type="entry name" value="GDHRDH"/>
</dbReference>
<organism evidence="3 4">
    <name type="scientific">Mucilaginibacter ginsenosidivorax</name>
    <dbReference type="NCBI Taxonomy" id="862126"/>
    <lineage>
        <taxon>Bacteria</taxon>
        <taxon>Pseudomonadati</taxon>
        <taxon>Bacteroidota</taxon>
        <taxon>Sphingobacteriia</taxon>
        <taxon>Sphingobacteriales</taxon>
        <taxon>Sphingobacteriaceae</taxon>
        <taxon>Mucilaginibacter</taxon>
    </lineage>
</organism>
<gene>
    <name evidence="3" type="ORF">FSB76_01295</name>
</gene>
<evidence type="ECO:0000256" key="1">
    <source>
        <dbReference type="ARBA" id="ARBA00006484"/>
    </source>
</evidence>
<evidence type="ECO:0000313" key="3">
    <source>
        <dbReference type="EMBL" id="QEC74645.1"/>
    </source>
</evidence>
<comment type="similarity">
    <text evidence="1 2">Belongs to the short-chain dehydrogenases/reductases (SDR) family.</text>
</comment>
<keyword evidence="4" id="KW-1185">Reference proteome</keyword>
<dbReference type="FunFam" id="3.40.50.720:FF:000084">
    <property type="entry name" value="Short-chain dehydrogenase reductase"/>
    <property type="match status" value="1"/>
</dbReference>
<dbReference type="AlphaFoldDB" id="A0A5B8VVL4"/>
<dbReference type="SUPFAM" id="SSF51735">
    <property type="entry name" value="NAD(P)-binding Rossmann-fold domains"/>
    <property type="match status" value="1"/>
</dbReference>
<dbReference type="Pfam" id="PF00106">
    <property type="entry name" value="adh_short"/>
    <property type="match status" value="1"/>
</dbReference>
<reference evidence="3 4" key="1">
    <citation type="journal article" date="2013" name="J. Microbiol.">
        <title>Mucilaginibacter ginsenosidivorax sp. nov., with ginsenoside converting activity isolated from sediment.</title>
        <authorList>
            <person name="Kim J.K."/>
            <person name="Choi T.E."/>
            <person name="Liu Q.M."/>
            <person name="Park H.Y."/>
            <person name="Yi T.H."/>
            <person name="Yoon M.H."/>
            <person name="Kim S.C."/>
            <person name="Im W.T."/>
        </authorList>
    </citation>
    <scope>NUCLEOTIDE SEQUENCE [LARGE SCALE GENOMIC DNA]</scope>
    <source>
        <strain evidence="3 4">KHI28</strain>
    </source>
</reference>
<dbReference type="Gene3D" id="3.40.50.720">
    <property type="entry name" value="NAD(P)-binding Rossmann-like Domain"/>
    <property type="match status" value="1"/>
</dbReference>
<proteinExistence type="inferred from homology"/>
<dbReference type="InterPro" id="IPR002347">
    <property type="entry name" value="SDR_fam"/>
</dbReference>
<name>A0A5B8VVL4_9SPHI</name>
<dbReference type="InterPro" id="IPR050259">
    <property type="entry name" value="SDR"/>
</dbReference>
<dbReference type="EMBL" id="CP042437">
    <property type="protein sequence ID" value="QEC74645.1"/>
    <property type="molecule type" value="Genomic_DNA"/>
</dbReference>
<evidence type="ECO:0000256" key="2">
    <source>
        <dbReference type="RuleBase" id="RU000363"/>
    </source>
</evidence>
<dbReference type="PRINTS" id="PR00080">
    <property type="entry name" value="SDRFAMILY"/>
</dbReference>
<dbReference type="RefSeq" id="WP_147051804.1">
    <property type="nucleotide sequence ID" value="NZ_CP042437.1"/>
</dbReference>